<sequence length="92" mass="10176">MLYPVYVHVGNEREARGVNFPDFPGCFSAADEWSDLPAAIQEAVEAHFHGECETVPSPTPLERLVNDAAYQDGGVWLLADIDLSRIETRQCA</sequence>
<evidence type="ECO:0000313" key="3">
    <source>
        <dbReference type="EMBL" id="PRD70493.1"/>
    </source>
</evidence>
<protein>
    <recommendedName>
        <fullName evidence="1">HicB-like antitoxin of toxin-antitoxin system domain-containing protein</fullName>
    </recommendedName>
</protein>
<evidence type="ECO:0000259" key="1">
    <source>
        <dbReference type="Pfam" id="PF15919"/>
    </source>
</evidence>
<dbReference type="RefSeq" id="WP_105727995.1">
    <property type="nucleotide sequence ID" value="NZ_PVLR01000002.1"/>
</dbReference>
<dbReference type="OrthoDB" id="9807959at2"/>
<dbReference type="EMBL" id="VYSB01000012">
    <property type="protein sequence ID" value="MYZ52765.1"/>
    <property type="molecule type" value="Genomic_DNA"/>
</dbReference>
<dbReference type="SUPFAM" id="SSF143100">
    <property type="entry name" value="TTHA1013/TTHA0281-like"/>
    <property type="match status" value="1"/>
</dbReference>
<accession>A0A2S9KJ53</accession>
<evidence type="ECO:0000313" key="4">
    <source>
        <dbReference type="Proteomes" id="UP000238326"/>
    </source>
</evidence>
<dbReference type="Proteomes" id="UP000481947">
    <property type="component" value="Unassembled WGS sequence"/>
</dbReference>
<dbReference type="Proteomes" id="UP000238326">
    <property type="component" value="Unassembled WGS sequence"/>
</dbReference>
<name>A0A2S9KJ53_9BURK</name>
<feature type="domain" description="HicB-like antitoxin of toxin-antitoxin system" evidence="1">
    <location>
        <begin position="3"/>
        <end position="89"/>
    </location>
</feature>
<dbReference type="Gene3D" id="3.30.160.250">
    <property type="match status" value="1"/>
</dbReference>
<dbReference type="Pfam" id="PF15919">
    <property type="entry name" value="HicB_lk_antitox"/>
    <property type="match status" value="1"/>
</dbReference>
<reference evidence="2 5" key="2">
    <citation type="submission" date="2019-09" db="EMBL/GenBank/DDBJ databases">
        <title>Identification of Malikia spinosa a prominent benzene-, toluene-, and ethylbenzene-degrading bacterium: enrichment, isolation and whole genome sequencing.</title>
        <authorList>
            <person name="Tancsics A."/>
            <person name="Revesz F."/>
            <person name="Kriszt B."/>
        </authorList>
    </citation>
    <scope>NUCLEOTIDE SEQUENCE [LARGE SCALE GENOMIC DNA]</scope>
    <source>
        <strain evidence="2 5">AB6</strain>
    </source>
</reference>
<gene>
    <name evidence="3" type="ORF">C6P61_00585</name>
    <name evidence="2" type="ORF">F5985_11600</name>
</gene>
<keyword evidence="4" id="KW-1185">Reference proteome</keyword>
<dbReference type="AlphaFoldDB" id="A0A2S9KJ53"/>
<comment type="caution">
    <text evidence="3">The sequence shown here is derived from an EMBL/GenBank/DDBJ whole genome shotgun (WGS) entry which is preliminary data.</text>
</comment>
<organism evidence="3 4">
    <name type="scientific">Malikia spinosa</name>
    <dbReference type="NCBI Taxonomy" id="86180"/>
    <lineage>
        <taxon>Bacteria</taxon>
        <taxon>Pseudomonadati</taxon>
        <taxon>Pseudomonadota</taxon>
        <taxon>Betaproteobacteria</taxon>
        <taxon>Burkholderiales</taxon>
        <taxon>Comamonadaceae</taxon>
        <taxon>Malikia</taxon>
    </lineage>
</organism>
<dbReference type="InterPro" id="IPR031807">
    <property type="entry name" value="HicB-like"/>
</dbReference>
<evidence type="ECO:0000313" key="2">
    <source>
        <dbReference type="EMBL" id="MYZ52765.1"/>
    </source>
</evidence>
<proteinExistence type="predicted"/>
<dbReference type="EMBL" id="PVLR01000002">
    <property type="protein sequence ID" value="PRD70493.1"/>
    <property type="molecule type" value="Genomic_DNA"/>
</dbReference>
<reference evidence="3 4" key="1">
    <citation type="submission" date="2018-03" db="EMBL/GenBank/DDBJ databases">
        <title>Comparative genomics illustrates the genes involved in a hyperalkaliphilic mechanisms of Serpentinomonas isolated from highly-alkaline calcium-rich serpentinized springs.</title>
        <authorList>
            <person name="Suzuki S."/>
            <person name="Ishii S."/>
            <person name="Walworth N."/>
            <person name="Bird L."/>
            <person name="Kuenen J.G."/>
            <person name="Nealson K.H."/>
        </authorList>
    </citation>
    <scope>NUCLEOTIDE SEQUENCE [LARGE SCALE GENOMIC DNA]</scope>
    <source>
        <strain evidence="3 4">83</strain>
    </source>
</reference>
<dbReference type="InterPro" id="IPR035069">
    <property type="entry name" value="TTHA1013/TTHA0281-like"/>
</dbReference>
<evidence type="ECO:0000313" key="5">
    <source>
        <dbReference type="Proteomes" id="UP000481947"/>
    </source>
</evidence>